<feature type="non-terminal residue" evidence="1">
    <location>
        <position position="1"/>
    </location>
</feature>
<gene>
    <name evidence="1" type="ORF">GSB_155430</name>
</gene>
<dbReference type="InterPro" id="IPR052798">
    <property type="entry name" value="Giardia_VSA"/>
</dbReference>
<dbReference type="InterPro" id="IPR009030">
    <property type="entry name" value="Growth_fac_rcpt_cys_sf"/>
</dbReference>
<dbReference type="SMART" id="SM00261">
    <property type="entry name" value="FU"/>
    <property type="match status" value="5"/>
</dbReference>
<dbReference type="VEuPathDB" id="GiardiaDB:DHA2_150055"/>
<dbReference type="InterPro" id="IPR006212">
    <property type="entry name" value="Furin_repeat"/>
</dbReference>
<dbReference type="PANTHER" id="PTHR23275:SF100">
    <property type="entry name" value="EGF-LIKE DOMAIN-CONTAINING PROTEIN"/>
    <property type="match status" value="1"/>
</dbReference>
<dbReference type="PANTHER" id="PTHR23275">
    <property type="entry name" value="CABRIOLET.-RELATED"/>
    <property type="match status" value="1"/>
</dbReference>
<comment type="caution">
    <text evidence="1">The sequence shown here is derived from an EMBL/GenBank/DDBJ whole genome shotgun (WGS) entry which is preliminary data.</text>
</comment>
<dbReference type="VEuPathDB" id="GiardiaDB:QR46_3053"/>
<dbReference type="VEuPathDB" id="GiardiaDB:DHA2_152299"/>
<dbReference type="Gene3D" id="2.10.220.10">
    <property type="entry name" value="Hormone Receptor, Insulin-like Growth Factor Receptor 1, Chain A, domain 2"/>
    <property type="match status" value="1"/>
</dbReference>
<dbReference type="InterPro" id="IPR005127">
    <property type="entry name" value="Giardia_VSP"/>
</dbReference>
<dbReference type="VEuPathDB" id="GiardiaDB:GL50803_0039904"/>
<dbReference type="AlphaFoldDB" id="V6TSA6"/>
<proteinExistence type="predicted"/>
<dbReference type="EMBL" id="AHHH01000422">
    <property type="protein sequence ID" value="ESU39910.1"/>
    <property type="molecule type" value="Genomic_DNA"/>
</dbReference>
<evidence type="ECO:0000313" key="2">
    <source>
        <dbReference type="Proteomes" id="UP000018040"/>
    </source>
</evidence>
<dbReference type="SUPFAM" id="SSF57184">
    <property type="entry name" value="Growth factor receptor domain"/>
    <property type="match status" value="4"/>
</dbReference>
<dbReference type="Pfam" id="PF03302">
    <property type="entry name" value="VSP"/>
    <property type="match status" value="1"/>
</dbReference>
<sequence>VCKTCAAGYFKNPANVETSDSCIACGDVTGVTVSGGATYKGVANCAACTAPAKAENGNQIATCTACVDGKYGADCTGNCNESCKSCNGAEATACTSCKTDNNKEYLKVTDPQVRTGECVDQATCTGDGTHFLVVNTKTCYPCSSVTDGGVADCQTCTSSKSGGAAKATTVTCSACTTPTKKPNADGTKCVDCAAAGCAKCSDEGVCAACDSSHYLTPTSQCVDKCDKLGGYYKDNSVCKPCSPECASCSTAGADKCLSCPAGRVLKYTSESDISGGGSCVDECTTGAGGCETCGAVIEGSKYCSKCNDASQAPLNGNCTANTARIQFCTNASNGACTQCANEYFLLDGGCYNISVAGSRVCREARDGACVMYAEENKTGKTSAGVIRAGAGDTCIQEATSGTPESTKCKAGKCDVTIGGSQYCSQCSTAAEYLIDGACVTDAGQSGCVLKSPTADGTCTQCGAGYFLHKGGCYQIGGTVGLLICDDKTATSGKDGICVSCHEGYFKNPAQAADKQSCIACSDTATVDSVKGVAGCATCNPPSSSGAATCLTCLDGYYNSGSESSVTCAECNAACATCSGDEANKCTSCKEADKYLKTDSSAGTSQCVTEADCKQGGTHFPTTTTNGKKICTLCSDAANGGIDGCTTCSKSGETVTCSACNNGKKPNKAGTKCFKCQVTGCSHCSKDGVCEACDGNKMSPGGSSFVTACPESSSEQSGACVCSSGFTPSGDSCVASSHQPQHRYHSRISVAVIAACSVLLIGQLSLQNEQSEQLHCC</sequence>
<evidence type="ECO:0000313" key="1">
    <source>
        <dbReference type="EMBL" id="ESU39910.1"/>
    </source>
</evidence>
<accession>V6TSA6</accession>
<protein>
    <submittedName>
        <fullName evidence="1">Variant-specific surface protein</fullName>
    </submittedName>
</protein>
<dbReference type="Proteomes" id="UP000018040">
    <property type="component" value="Unassembled WGS sequence"/>
</dbReference>
<organism evidence="1 2">
    <name type="scientific">Giardia intestinalis</name>
    <name type="common">Giardia lamblia</name>
    <dbReference type="NCBI Taxonomy" id="5741"/>
    <lineage>
        <taxon>Eukaryota</taxon>
        <taxon>Metamonada</taxon>
        <taxon>Diplomonadida</taxon>
        <taxon>Hexamitidae</taxon>
        <taxon>Giardiinae</taxon>
        <taxon>Giardia</taxon>
    </lineage>
</organism>
<dbReference type="CDD" id="cd00064">
    <property type="entry name" value="FU"/>
    <property type="match status" value="1"/>
</dbReference>
<name>V6TSA6_GIAIN</name>
<reference evidence="1 2" key="2">
    <citation type="journal article" date="2013" name="Genome Biol. Evol.">
        <title>Genome sequencing of Giardia lamblia genotypes A2 and B isolates (DH and GS) and comparative analysis with the genomes of genotypes A1 and E (WB and Pig).</title>
        <authorList>
            <person name="Adam R.D."/>
            <person name="Dahlstrom E.W."/>
            <person name="Martens C.A."/>
            <person name="Bruno D.P."/>
            <person name="Barbian K.D."/>
            <person name="Ricklefs S.M."/>
            <person name="Hernandez M.M."/>
            <person name="Narla N.P."/>
            <person name="Patel R.B."/>
            <person name="Porcella S.F."/>
            <person name="Nash T.E."/>
        </authorList>
    </citation>
    <scope>NUCLEOTIDE SEQUENCE [LARGE SCALE GENOMIC DNA]</scope>
    <source>
        <strain evidence="1 2">GS</strain>
    </source>
</reference>
<dbReference type="VEuPathDB" id="GiardiaDB:QR46_4880"/>
<reference evidence="2" key="1">
    <citation type="submission" date="2012-02" db="EMBL/GenBank/DDBJ databases">
        <title>Genome sequencing of Giardia lamblia Genotypes A2 and B isolates (DH and GS) and comparative analysis with the genomes of Genotypes A1 and E (WB and Pig).</title>
        <authorList>
            <person name="Adam R."/>
            <person name="Dahlstrom E."/>
            <person name="Martens C."/>
            <person name="Bruno D."/>
            <person name="Barbian K."/>
            <person name="Porcella S.F."/>
            <person name="Nash T."/>
        </authorList>
    </citation>
    <scope>NUCLEOTIDE SEQUENCE</scope>
    <source>
        <strain evidence="2">GS</strain>
    </source>
</reference>